<protein>
    <submittedName>
        <fullName evidence="1">Uncharacterized protein</fullName>
    </submittedName>
</protein>
<dbReference type="AlphaFoldDB" id="X1AUZ5"/>
<name>X1AUZ5_9ZZZZ</name>
<reference evidence="1" key="1">
    <citation type="journal article" date="2014" name="Front. Microbiol.">
        <title>High frequency of phylogenetically diverse reductive dehalogenase-homologous genes in deep subseafloor sedimentary metagenomes.</title>
        <authorList>
            <person name="Kawai M."/>
            <person name="Futagami T."/>
            <person name="Toyoda A."/>
            <person name="Takaki Y."/>
            <person name="Nishi S."/>
            <person name="Hori S."/>
            <person name="Arai W."/>
            <person name="Tsubouchi T."/>
            <person name="Morono Y."/>
            <person name="Uchiyama I."/>
            <person name="Ito T."/>
            <person name="Fujiyama A."/>
            <person name="Inagaki F."/>
            <person name="Takami H."/>
        </authorList>
    </citation>
    <scope>NUCLEOTIDE SEQUENCE</scope>
    <source>
        <strain evidence="1">Expedition CK06-06</strain>
    </source>
</reference>
<comment type="caution">
    <text evidence="1">The sequence shown here is derived from an EMBL/GenBank/DDBJ whole genome shotgun (WGS) entry which is preliminary data.</text>
</comment>
<feature type="non-terminal residue" evidence="1">
    <location>
        <position position="1"/>
    </location>
</feature>
<dbReference type="EMBL" id="BART01009146">
    <property type="protein sequence ID" value="GAG63666.1"/>
    <property type="molecule type" value="Genomic_DNA"/>
</dbReference>
<evidence type="ECO:0000313" key="1">
    <source>
        <dbReference type="EMBL" id="GAG63666.1"/>
    </source>
</evidence>
<sequence length="248" mass="26671">GSFNNLVLTGDTSIISSAHEIDLQSVGDSTNYLQFNVDFNDRPVIKGMGPVGGIAIESDSGALVSIVLSEDINNWAEIKWSKTFGHMVLGSKGTIRFLSSGDWDDGIEVKTVAGIPEITTFGDANLKITSSSGEIDFDDENLTTTGDLTAASSTLSGNLDVTGTGTFESLTTVFSVDIANGDFADDSVWTKNHMTLIHHVMVIIKKFFRQGNYWGLCLLPLRQSNWQVSPGLRLGLLVLLLLIPGLSL</sequence>
<organism evidence="1">
    <name type="scientific">marine sediment metagenome</name>
    <dbReference type="NCBI Taxonomy" id="412755"/>
    <lineage>
        <taxon>unclassified sequences</taxon>
        <taxon>metagenomes</taxon>
        <taxon>ecological metagenomes</taxon>
    </lineage>
</organism>
<accession>X1AUZ5</accession>
<proteinExistence type="predicted"/>
<gene>
    <name evidence="1" type="ORF">S01H4_20357</name>
</gene>